<accession>A0A8S3K748</accession>
<feature type="non-terminal residue" evidence="2">
    <location>
        <position position="160"/>
    </location>
</feature>
<dbReference type="AlphaFoldDB" id="A0A8S3K748"/>
<evidence type="ECO:0000313" key="3">
    <source>
        <dbReference type="Proteomes" id="UP000676336"/>
    </source>
</evidence>
<evidence type="ECO:0000256" key="1">
    <source>
        <dbReference type="SAM" id="MobiDB-lite"/>
    </source>
</evidence>
<organism evidence="2 3">
    <name type="scientific">Rotaria magnacalcarata</name>
    <dbReference type="NCBI Taxonomy" id="392030"/>
    <lineage>
        <taxon>Eukaryota</taxon>
        <taxon>Metazoa</taxon>
        <taxon>Spiralia</taxon>
        <taxon>Gnathifera</taxon>
        <taxon>Rotifera</taxon>
        <taxon>Eurotatoria</taxon>
        <taxon>Bdelloidea</taxon>
        <taxon>Philodinida</taxon>
        <taxon>Philodinidae</taxon>
        <taxon>Rotaria</taxon>
    </lineage>
</organism>
<comment type="caution">
    <text evidence="2">The sequence shown here is derived from an EMBL/GenBank/DDBJ whole genome shotgun (WGS) entry which is preliminary data.</text>
</comment>
<proteinExistence type="predicted"/>
<dbReference type="Proteomes" id="UP000676336">
    <property type="component" value="Unassembled WGS sequence"/>
</dbReference>
<feature type="compositionally biased region" description="Low complexity" evidence="1">
    <location>
        <begin position="88"/>
        <end position="106"/>
    </location>
</feature>
<gene>
    <name evidence="2" type="ORF">SMN809_LOCUS84771</name>
</gene>
<feature type="region of interest" description="Disordered" evidence="1">
    <location>
        <begin position="26"/>
        <end position="160"/>
    </location>
</feature>
<feature type="non-terminal residue" evidence="2">
    <location>
        <position position="1"/>
    </location>
</feature>
<reference evidence="2" key="1">
    <citation type="submission" date="2021-02" db="EMBL/GenBank/DDBJ databases">
        <authorList>
            <person name="Nowell W R."/>
        </authorList>
    </citation>
    <scope>NUCLEOTIDE SEQUENCE</scope>
</reference>
<dbReference type="EMBL" id="CAJOBI010361478">
    <property type="protein sequence ID" value="CAF5226399.1"/>
    <property type="molecule type" value="Genomic_DNA"/>
</dbReference>
<feature type="compositionally biased region" description="Polar residues" evidence="1">
    <location>
        <begin position="52"/>
        <end position="70"/>
    </location>
</feature>
<sequence length="160" mass="17848">VFNRLAYTTTKSSLSKSSSNLCANLLNKPPRQEQPKQNNLKPYEIEYDDSPNIPNKQDSMSTSANLTNKCQRSRSVDGRARLKNAQARSNNHNNNNNNNNNNNRSTNDSDDNTSIAVPPSKFTPASTRRDAPPPRIPVIPRTVHNDRTPLTKRVASGHNL</sequence>
<evidence type="ECO:0000313" key="2">
    <source>
        <dbReference type="EMBL" id="CAF5226399.1"/>
    </source>
</evidence>
<protein>
    <submittedName>
        <fullName evidence="2">Uncharacterized protein</fullName>
    </submittedName>
</protein>
<name>A0A8S3K748_9BILA</name>